<evidence type="ECO:0000313" key="13">
    <source>
        <dbReference type="Proteomes" id="UP001607303"/>
    </source>
</evidence>
<keyword evidence="5" id="KW-0862">Zinc</keyword>
<evidence type="ECO:0000256" key="3">
    <source>
        <dbReference type="ARBA" id="ARBA00022737"/>
    </source>
</evidence>
<keyword evidence="2" id="KW-0479">Metal-binding</keyword>
<feature type="domain" description="C2H2-type" evidence="11">
    <location>
        <begin position="424"/>
        <end position="451"/>
    </location>
</feature>
<sequence>MGSLNLICPMCCGETFNDPQSLKYHLLSMTDNLYCPGCSQRSDSVMALIQHLDRCGQNSEQEIHQVNKENMEQETSKETVTASEVLMDTNIEQINQTFLATVNNSGIMIVGGSETIQVDENGDIKVIEKMDTDKSQVDHNSLDFNMTEKLNSIINETVEESSTSNSLVTPSTSGIEDKSADKNIITILSSSSELLVGDTSTLINLDHINDVSEINDPALLRVKQEICELEPEAVYSCTSCDMSFNSVLEHIKQYHDGQEVLLEMAEPLDELPSVPTTSAPVPSESENAINPQPETMNTLCSEECVDSEGRLYTRKVVQIEKFWDKTSIAPPTQSTKAPMIEKFFSNVEGVKVSEKTTAPTAPSKMYKCNQCSQQFTKLACFEEHICPNGNNHCDICDQAFATPNALQIHSKIHEGDTDSNQQMFLCTTCGTEFCSHKSLRLHSRMHAPVRARHVDAPEGTLDATFTCPECGKTLSESYKEAHMSLHTGDSVTCTICNRKFDSADSLAMHAAVHNELNNNLKFSCYVCGASYGRAFALKDHLKQHGQDTSIPPEPAREEEVREGDNFLFPEEDMEDDKLIIPPSVTVAQSSGAEDTD</sequence>
<feature type="domain" description="C2H2-type" evidence="11">
    <location>
        <begin position="522"/>
        <end position="549"/>
    </location>
</feature>
<keyword evidence="7" id="KW-0539">Nucleus</keyword>
<keyword evidence="4 9" id="KW-0863">Zinc-finger</keyword>
<dbReference type="PANTHER" id="PTHR24388:SF54">
    <property type="entry name" value="PROTEIN ESCARGOT"/>
    <property type="match status" value="1"/>
</dbReference>
<evidence type="ECO:0000256" key="4">
    <source>
        <dbReference type="ARBA" id="ARBA00022771"/>
    </source>
</evidence>
<evidence type="ECO:0000256" key="2">
    <source>
        <dbReference type="ARBA" id="ARBA00022723"/>
    </source>
</evidence>
<evidence type="ECO:0000313" key="12">
    <source>
        <dbReference type="EMBL" id="KAL2732279.1"/>
    </source>
</evidence>
<keyword evidence="6" id="KW-0238">DNA-binding</keyword>
<dbReference type="GO" id="GO:0003677">
    <property type="term" value="F:DNA binding"/>
    <property type="evidence" value="ECO:0007669"/>
    <property type="project" value="UniProtKB-KW"/>
</dbReference>
<dbReference type="InterPro" id="IPR036236">
    <property type="entry name" value="Znf_C2H2_sf"/>
</dbReference>
<comment type="subcellular location">
    <subcellularLocation>
        <location evidence="1">Nucleus</location>
    </subcellularLocation>
</comment>
<reference evidence="12 13" key="1">
    <citation type="journal article" date="2024" name="Ann. Entomol. Soc. Am.">
        <title>Genomic analyses of the southern and eastern yellowjacket wasps (Hymenoptera: Vespidae) reveal evolutionary signatures of social life.</title>
        <authorList>
            <person name="Catto M.A."/>
            <person name="Caine P.B."/>
            <person name="Orr S.E."/>
            <person name="Hunt B.G."/>
            <person name="Goodisman M.A.D."/>
        </authorList>
    </citation>
    <scope>NUCLEOTIDE SEQUENCE [LARGE SCALE GENOMIC DNA]</scope>
    <source>
        <strain evidence="12">232</strain>
        <tissue evidence="12">Head and thorax</tissue>
    </source>
</reference>
<evidence type="ECO:0000256" key="5">
    <source>
        <dbReference type="ARBA" id="ARBA00022833"/>
    </source>
</evidence>
<dbReference type="AlphaFoldDB" id="A0ABD2BHP2"/>
<dbReference type="PROSITE" id="PS00028">
    <property type="entry name" value="ZINC_FINGER_C2H2_1"/>
    <property type="match status" value="4"/>
</dbReference>
<dbReference type="SUPFAM" id="SSF57667">
    <property type="entry name" value="beta-beta-alpha zinc fingers"/>
    <property type="match status" value="2"/>
</dbReference>
<evidence type="ECO:0000256" key="6">
    <source>
        <dbReference type="ARBA" id="ARBA00023125"/>
    </source>
</evidence>
<feature type="compositionally biased region" description="Basic and acidic residues" evidence="10">
    <location>
        <begin position="554"/>
        <end position="564"/>
    </location>
</feature>
<dbReference type="InterPro" id="IPR050527">
    <property type="entry name" value="Snail/Krueppel_Znf"/>
</dbReference>
<evidence type="ECO:0000256" key="8">
    <source>
        <dbReference type="ARBA" id="ARBA00037948"/>
    </source>
</evidence>
<organism evidence="12 13">
    <name type="scientific">Vespula maculifrons</name>
    <name type="common">Eastern yellow jacket</name>
    <name type="synonym">Wasp</name>
    <dbReference type="NCBI Taxonomy" id="7453"/>
    <lineage>
        <taxon>Eukaryota</taxon>
        <taxon>Metazoa</taxon>
        <taxon>Ecdysozoa</taxon>
        <taxon>Arthropoda</taxon>
        <taxon>Hexapoda</taxon>
        <taxon>Insecta</taxon>
        <taxon>Pterygota</taxon>
        <taxon>Neoptera</taxon>
        <taxon>Endopterygota</taxon>
        <taxon>Hymenoptera</taxon>
        <taxon>Apocrita</taxon>
        <taxon>Aculeata</taxon>
        <taxon>Vespoidea</taxon>
        <taxon>Vespidae</taxon>
        <taxon>Vespinae</taxon>
        <taxon>Vespula</taxon>
    </lineage>
</organism>
<accession>A0ABD2BHP2</accession>
<dbReference type="PROSITE" id="PS50157">
    <property type="entry name" value="ZINC_FINGER_C2H2_2"/>
    <property type="match status" value="4"/>
</dbReference>
<dbReference type="SMART" id="SM00355">
    <property type="entry name" value="ZnF_C2H2"/>
    <property type="match status" value="8"/>
</dbReference>
<dbReference type="PANTHER" id="PTHR24388">
    <property type="entry name" value="ZINC FINGER PROTEIN"/>
    <property type="match status" value="1"/>
</dbReference>
<proteinExistence type="inferred from homology"/>
<feature type="domain" description="C2H2-type" evidence="11">
    <location>
        <begin position="391"/>
        <end position="418"/>
    </location>
</feature>
<dbReference type="Pfam" id="PF00096">
    <property type="entry name" value="zf-C2H2"/>
    <property type="match status" value="1"/>
</dbReference>
<keyword evidence="13" id="KW-1185">Reference proteome</keyword>
<protein>
    <submittedName>
        <fullName evidence="12">Zinc finger protein 135-like isoform X1</fullName>
    </submittedName>
</protein>
<dbReference type="Proteomes" id="UP001607303">
    <property type="component" value="Unassembled WGS sequence"/>
</dbReference>
<name>A0ABD2BHP2_VESMC</name>
<dbReference type="InterPro" id="IPR013087">
    <property type="entry name" value="Znf_C2H2_type"/>
</dbReference>
<evidence type="ECO:0000256" key="1">
    <source>
        <dbReference type="ARBA" id="ARBA00004123"/>
    </source>
</evidence>
<feature type="compositionally biased region" description="Polar residues" evidence="10">
    <location>
        <begin position="585"/>
        <end position="596"/>
    </location>
</feature>
<feature type="compositionally biased region" description="Low complexity" evidence="10">
    <location>
        <begin position="272"/>
        <end position="286"/>
    </location>
</feature>
<evidence type="ECO:0000256" key="7">
    <source>
        <dbReference type="ARBA" id="ARBA00023242"/>
    </source>
</evidence>
<evidence type="ECO:0000256" key="10">
    <source>
        <dbReference type="SAM" id="MobiDB-lite"/>
    </source>
</evidence>
<dbReference type="GO" id="GO:0005634">
    <property type="term" value="C:nucleus"/>
    <property type="evidence" value="ECO:0007669"/>
    <property type="project" value="UniProtKB-SubCell"/>
</dbReference>
<feature type="region of interest" description="Disordered" evidence="10">
    <location>
        <begin position="271"/>
        <end position="293"/>
    </location>
</feature>
<dbReference type="EMBL" id="JAYRBN010000075">
    <property type="protein sequence ID" value="KAL2732279.1"/>
    <property type="molecule type" value="Genomic_DNA"/>
</dbReference>
<evidence type="ECO:0000256" key="9">
    <source>
        <dbReference type="PROSITE-ProRule" id="PRU00042"/>
    </source>
</evidence>
<comment type="caution">
    <text evidence="12">The sequence shown here is derived from an EMBL/GenBank/DDBJ whole genome shotgun (WGS) entry which is preliminary data.</text>
</comment>
<evidence type="ECO:0000259" key="11">
    <source>
        <dbReference type="PROSITE" id="PS50157"/>
    </source>
</evidence>
<feature type="domain" description="C2H2-type" evidence="11">
    <location>
        <begin position="491"/>
        <end position="518"/>
    </location>
</feature>
<feature type="region of interest" description="Disordered" evidence="10">
    <location>
        <begin position="543"/>
        <end position="596"/>
    </location>
</feature>
<dbReference type="Gene3D" id="3.30.160.60">
    <property type="entry name" value="Classic Zinc Finger"/>
    <property type="match status" value="3"/>
</dbReference>
<gene>
    <name evidence="12" type="ORF">V1477_014520</name>
</gene>
<keyword evidence="3" id="KW-0677">Repeat</keyword>
<dbReference type="GO" id="GO:0008270">
    <property type="term" value="F:zinc ion binding"/>
    <property type="evidence" value="ECO:0007669"/>
    <property type="project" value="UniProtKB-KW"/>
</dbReference>
<comment type="similarity">
    <text evidence="8">Belongs to the snail C2H2-type zinc-finger protein family.</text>
</comment>